<dbReference type="GeneID" id="20194448"/>
<accession>T1ECZ6</accession>
<dbReference type="KEGG" id="hro:HELRODRAFT_100409"/>
<name>T1ECZ6_HELRO</name>
<dbReference type="RefSeq" id="XP_009020180.1">
    <property type="nucleotide sequence ID" value="XM_009021932.1"/>
</dbReference>
<evidence type="ECO:0000313" key="9">
    <source>
        <dbReference type="EnsemblMetazoa" id="HelroP100409"/>
    </source>
</evidence>
<comment type="subcellular location">
    <subcellularLocation>
        <location evidence="1 6">Nucleus</location>
    </subcellularLocation>
</comment>
<feature type="compositionally biased region" description="Basic and acidic residues" evidence="7">
    <location>
        <begin position="257"/>
        <end position="270"/>
    </location>
</feature>
<dbReference type="InParanoid" id="T1ECZ6"/>
<proteinExistence type="inferred from homology"/>
<feature type="compositionally biased region" description="Low complexity" evidence="7">
    <location>
        <begin position="234"/>
        <end position="254"/>
    </location>
</feature>
<dbReference type="InterPro" id="IPR007018">
    <property type="entry name" value="Mediator_Med6"/>
</dbReference>
<dbReference type="Proteomes" id="UP000015101">
    <property type="component" value="Unassembled WGS sequence"/>
</dbReference>
<dbReference type="STRING" id="6412.T1ECZ6"/>
<sequence>MFGVMNVYESNLQKTWHDANWIPHLNHTNVLAYFSERTNPFYDKQCNNEIIKMQRLSPDKLQEMTGTEYILLHHQEPILYIIRQQNRQSPTISIPVADFYIIAGIVYQAPDLSTVINARILNAVHSLGSAFEETQNFSKYHPSRGYWWEFKDNNSQVDKNKKKEKKPAKNNIGTLFQRERVDLLLQDFSQRFTIKRAPEKIEEPIKGEMKMEPVKQEPSINQSAVNQPPIANQSASSAAASSSSSSMMIMMMNADRLSNKPNDKRMKTTR</sequence>
<evidence type="ECO:0000256" key="7">
    <source>
        <dbReference type="SAM" id="MobiDB-lite"/>
    </source>
</evidence>
<keyword evidence="4 6" id="KW-0804">Transcription</keyword>
<dbReference type="EnsemblMetazoa" id="HelroT100409">
    <property type="protein sequence ID" value="HelroP100409"/>
    <property type="gene ID" value="HelroG100409"/>
</dbReference>
<dbReference type="GO" id="GO:0006357">
    <property type="term" value="P:regulation of transcription by RNA polymerase II"/>
    <property type="evidence" value="ECO:0000318"/>
    <property type="project" value="GO_Central"/>
</dbReference>
<comment type="similarity">
    <text evidence="2 6">Belongs to the Mediator complex subunit 6 family.</text>
</comment>
<comment type="function">
    <text evidence="6">Component of the Mediator complex, a coactivator involved in the regulated transcription of nearly all RNA polymerase II-dependent genes. Mediator functions as a bridge to convey information from gene-specific regulatory proteins to the basal RNA polymerase II transcription machinery. Mediator is recruited to promoters by direct interactions with regulatory proteins and serves as a scaffold for the assembly of a functional preinitiation complex with RNA polymerase II and the general transcription factors.</text>
</comment>
<dbReference type="Gene3D" id="3.10.450.580">
    <property type="entry name" value="Mediator complex, subunit Med6"/>
    <property type="match status" value="1"/>
</dbReference>
<dbReference type="Pfam" id="PF04934">
    <property type="entry name" value="Med6"/>
    <property type="match status" value="1"/>
</dbReference>
<dbReference type="FunCoup" id="T1ECZ6">
    <property type="interactions" value="2163"/>
</dbReference>
<dbReference type="HOGENOM" id="CLU_077754_1_0_1"/>
<evidence type="ECO:0000256" key="1">
    <source>
        <dbReference type="ARBA" id="ARBA00004123"/>
    </source>
</evidence>
<evidence type="ECO:0000256" key="6">
    <source>
        <dbReference type="RuleBase" id="RU364143"/>
    </source>
</evidence>
<evidence type="ECO:0000313" key="10">
    <source>
        <dbReference type="Proteomes" id="UP000015101"/>
    </source>
</evidence>
<dbReference type="GO" id="GO:0070847">
    <property type="term" value="C:core mediator complex"/>
    <property type="evidence" value="ECO:0000318"/>
    <property type="project" value="GO_Central"/>
</dbReference>
<reference evidence="8 10" key="2">
    <citation type="journal article" date="2013" name="Nature">
        <title>Insights into bilaterian evolution from three spiralian genomes.</title>
        <authorList>
            <person name="Simakov O."/>
            <person name="Marletaz F."/>
            <person name="Cho S.J."/>
            <person name="Edsinger-Gonzales E."/>
            <person name="Havlak P."/>
            <person name="Hellsten U."/>
            <person name="Kuo D.H."/>
            <person name="Larsson T."/>
            <person name="Lv J."/>
            <person name="Arendt D."/>
            <person name="Savage R."/>
            <person name="Osoegawa K."/>
            <person name="de Jong P."/>
            <person name="Grimwood J."/>
            <person name="Chapman J.A."/>
            <person name="Shapiro H."/>
            <person name="Aerts A."/>
            <person name="Otillar R.P."/>
            <person name="Terry A.Y."/>
            <person name="Boore J.L."/>
            <person name="Grigoriev I.V."/>
            <person name="Lindberg D.R."/>
            <person name="Seaver E.C."/>
            <person name="Weisblat D.A."/>
            <person name="Putnam N.H."/>
            <person name="Rokhsar D.S."/>
        </authorList>
    </citation>
    <scope>NUCLEOTIDE SEQUENCE</scope>
</reference>
<evidence type="ECO:0000256" key="4">
    <source>
        <dbReference type="ARBA" id="ARBA00023163"/>
    </source>
</evidence>
<gene>
    <name evidence="9" type="primary">20194448</name>
    <name evidence="6" type="synonym">MED6</name>
    <name evidence="8" type="ORF">HELRODRAFT_100409</name>
</gene>
<evidence type="ECO:0000256" key="5">
    <source>
        <dbReference type="ARBA" id="ARBA00023242"/>
    </source>
</evidence>
<keyword evidence="5 6" id="KW-0539">Nucleus</keyword>
<dbReference type="eggNOG" id="KOG3169">
    <property type="taxonomic scope" value="Eukaryota"/>
</dbReference>
<keyword evidence="10" id="KW-1185">Reference proteome</keyword>
<dbReference type="EMBL" id="KB096743">
    <property type="protein sequence ID" value="ESO01526.1"/>
    <property type="molecule type" value="Genomic_DNA"/>
</dbReference>
<keyword evidence="6" id="KW-0010">Activator</keyword>
<comment type="subunit">
    <text evidence="6">Component of the Mediator complex.</text>
</comment>
<dbReference type="OrthoDB" id="344220at2759"/>
<feature type="compositionally biased region" description="Polar residues" evidence="7">
    <location>
        <begin position="218"/>
        <end position="233"/>
    </location>
</feature>
<reference evidence="9" key="3">
    <citation type="submission" date="2015-06" db="UniProtKB">
        <authorList>
            <consortium name="EnsemblMetazoa"/>
        </authorList>
    </citation>
    <scope>IDENTIFICATION</scope>
</reference>
<dbReference type="GO" id="GO:0003713">
    <property type="term" value="F:transcription coactivator activity"/>
    <property type="evidence" value="ECO:0000318"/>
    <property type="project" value="GO_Central"/>
</dbReference>
<dbReference type="InterPro" id="IPR038566">
    <property type="entry name" value="Mediator_Med6_sf"/>
</dbReference>
<dbReference type="OMA" id="FYEMNSC"/>
<feature type="region of interest" description="Disordered" evidence="7">
    <location>
        <begin position="205"/>
        <end position="270"/>
    </location>
</feature>
<dbReference type="AlphaFoldDB" id="T1ECZ6"/>
<evidence type="ECO:0000256" key="3">
    <source>
        <dbReference type="ARBA" id="ARBA00023015"/>
    </source>
</evidence>
<reference evidence="10" key="1">
    <citation type="submission" date="2012-12" db="EMBL/GenBank/DDBJ databases">
        <authorList>
            <person name="Hellsten U."/>
            <person name="Grimwood J."/>
            <person name="Chapman J.A."/>
            <person name="Shapiro H."/>
            <person name="Aerts A."/>
            <person name="Otillar R.P."/>
            <person name="Terry A.Y."/>
            <person name="Boore J.L."/>
            <person name="Simakov O."/>
            <person name="Marletaz F."/>
            <person name="Cho S.-J."/>
            <person name="Edsinger-Gonzales E."/>
            <person name="Havlak P."/>
            <person name="Kuo D.-H."/>
            <person name="Larsson T."/>
            <person name="Lv J."/>
            <person name="Arendt D."/>
            <person name="Savage R."/>
            <person name="Osoegawa K."/>
            <person name="de Jong P."/>
            <person name="Lindberg D.R."/>
            <person name="Seaver E.C."/>
            <person name="Weisblat D.A."/>
            <person name="Putnam N.H."/>
            <person name="Grigoriev I.V."/>
            <person name="Rokhsar D.S."/>
        </authorList>
    </citation>
    <scope>NUCLEOTIDE SEQUENCE</scope>
</reference>
<dbReference type="CTD" id="20194448"/>
<keyword evidence="3 6" id="KW-0805">Transcription regulation</keyword>
<dbReference type="GO" id="GO:0016592">
    <property type="term" value="C:mediator complex"/>
    <property type="evidence" value="ECO:0000318"/>
    <property type="project" value="GO_Central"/>
</dbReference>
<protein>
    <recommendedName>
        <fullName evidence="6">Mediator of RNA polymerase II transcription subunit 6</fullName>
    </recommendedName>
    <alternativeName>
        <fullName evidence="6">Mediator complex subunit 6</fullName>
    </alternativeName>
</protein>
<dbReference type="PANTHER" id="PTHR13104">
    <property type="entry name" value="MED-6-RELATED"/>
    <property type="match status" value="1"/>
</dbReference>
<evidence type="ECO:0000256" key="2">
    <source>
        <dbReference type="ARBA" id="ARBA00007526"/>
    </source>
</evidence>
<feature type="compositionally biased region" description="Basic and acidic residues" evidence="7">
    <location>
        <begin position="205"/>
        <end position="215"/>
    </location>
</feature>
<organism evidence="9 10">
    <name type="scientific">Helobdella robusta</name>
    <name type="common">Californian leech</name>
    <dbReference type="NCBI Taxonomy" id="6412"/>
    <lineage>
        <taxon>Eukaryota</taxon>
        <taxon>Metazoa</taxon>
        <taxon>Spiralia</taxon>
        <taxon>Lophotrochozoa</taxon>
        <taxon>Annelida</taxon>
        <taxon>Clitellata</taxon>
        <taxon>Hirudinea</taxon>
        <taxon>Rhynchobdellida</taxon>
        <taxon>Glossiphoniidae</taxon>
        <taxon>Helobdella</taxon>
    </lineage>
</organism>
<evidence type="ECO:0000313" key="8">
    <source>
        <dbReference type="EMBL" id="ESO01526.1"/>
    </source>
</evidence>
<dbReference type="EMBL" id="AMQM01004926">
    <property type="status" value="NOT_ANNOTATED_CDS"/>
    <property type="molecule type" value="Genomic_DNA"/>
</dbReference>